<dbReference type="EMBL" id="FMUX01000001">
    <property type="protein sequence ID" value="SCX77697.1"/>
    <property type="molecule type" value="Genomic_DNA"/>
</dbReference>
<sequence length="342" mass="38198">MGKIPAKKICVIRTSALGDVVHAMALMGALRHGYPDAEITWVVQPLAYEMVKHQGAADHYVLFDRKGGRKHWQALRKRFKGEVYDVVLMLQVSIKASAISTLITGRIKLGFDMARSRECQWLFSNRRIPKKTPGHVQDQFFEFADYLGVTDYPVAWNFGFTEGEVAERSAFFDGLGAPAVTFVVASSSPDKDWPADRYARAVDHVARKGLVPVLTGGPSPREKALADEISRLSQEKPVVALKNGIRDLLVVLSGSTVVVSPDTGPLHMAVALNVPTVSLFGYSNPRRCGPYRRFQELLIDRFTESGEENEARRYFKTGRMEYISVSDVTEKIDLALERYAFL</sequence>
<keyword evidence="2 3" id="KW-0808">Transferase</keyword>
<protein>
    <submittedName>
        <fullName evidence="3">Heptosyltransferase I</fullName>
    </submittedName>
</protein>
<dbReference type="AlphaFoldDB" id="A0A1G5AIK5"/>
<evidence type="ECO:0000256" key="2">
    <source>
        <dbReference type="ARBA" id="ARBA00022679"/>
    </source>
</evidence>
<proteinExistence type="predicted"/>
<dbReference type="Gene3D" id="3.40.50.2000">
    <property type="entry name" value="Glycogen Phosphorylase B"/>
    <property type="match status" value="2"/>
</dbReference>
<evidence type="ECO:0000313" key="4">
    <source>
        <dbReference type="Proteomes" id="UP000198870"/>
    </source>
</evidence>
<dbReference type="Proteomes" id="UP000198870">
    <property type="component" value="Unassembled WGS sequence"/>
</dbReference>
<keyword evidence="4" id="KW-1185">Reference proteome</keyword>
<reference evidence="3 4" key="1">
    <citation type="submission" date="2016-10" db="EMBL/GenBank/DDBJ databases">
        <authorList>
            <person name="de Groot N.N."/>
        </authorList>
    </citation>
    <scope>NUCLEOTIDE SEQUENCE [LARGE SCALE GENOMIC DNA]</scope>
    <source>
        <strain evidence="3 4">AA1</strain>
    </source>
</reference>
<dbReference type="STRING" id="419481.SAMN05216233_101214"/>
<dbReference type="RefSeq" id="WP_092207402.1">
    <property type="nucleotide sequence ID" value="NZ_FMUX01000001.1"/>
</dbReference>
<organism evidence="3 4">
    <name type="scientific">Desulfoluna spongiiphila</name>
    <dbReference type="NCBI Taxonomy" id="419481"/>
    <lineage>
        <taxon>Bacteria</taxon>
        <taxon>Pseudomonadati</taxon>
        <taxon>Thermodesulfobacteriota</taxon>
        <taxon>Desulfobacteria</taxon>
        <taxon>Desulfobacterales</taxon>
        <taxon>Desulfolunaceae</taxon>
        <taxon>Desulfoluna</taxon>
    </lineage>
</organism>
<dbReference type="GO" id="GO:0005829">
    <property type="term" value="C:cytosol"/>
    <property type="evidence" value="ECO:0007669"/>
    <property type="project" value="TreeGrafter"/>
</dbReference>
<dbReference type="PANTHER" id="PTHR30160">
    <property type="entry name" value="TETRAACYLDISACCHARIDE 4'-KINASE-RELATED"/>
    <property type="match status" value="1"/>
</dbReference>
<evidence type="ECO:0000256" key="1">
    <source>
        <dbReference type="ARBA" id="ARBA00022676"/>
    </source>
</evidence>
<dbReference type="GO" id="GO:0009244">
    <property type="term" value="P:lipopolysaccharide core region biosynthetic process"/>
    <property type="evidence" value="ECO:0007669"/>
    <property type="project" value="TreeGrafter"/>
</dbReference>
<keyword evidence="1" id="KW-0328">Glycosyltransferase</keyword>
<dbReference type="Pfam" id="PF01075">
    <property type="entry name" value="Glyco_transf_9"/>
    <property type="match status" value="1"/>
</dbReference>
<gene>
    <name evidence="3" type="ORF">SAMN05216233_101214</name>
</gene>
<dbReference type="CDD" id="cd03789">
    <property type="entry name" value="GT9_LPS_heptosyltransferase"/>
    <property type="match status" value="1"/>
</dbReference>
<dbReference type="PANTHER" id="PTHR30160:SF21">
    <property type="entry name" value="LIPOPOLYSACCHARIDE CORE HEPTOSYLTRANSFERASE OPSX"/>
    <property type="match status" value="1"/>
</dbReference>
<dbReference type="SUPFAM" id="SSF53756">
    <property type="entry name" value="UDP-Glycosyltransferase/glycogen phosphorylase"/>
    <property type="match status" value="1"/>
</dbReference>
<dbReference type="GO" id="GO:0008713">
    <property type="term" value="F:ADP-heptose-lipopolysaccharide heptosyltransferase activity"/>
    <property type="evidence" value="ECO:0007669"/>
    <property type="project" value="TreeGrafter"/>
</dbReference>
<accession>A0A1G5AIK5</accession>
<name>A0A1G5AIK5_9BACT</name>
<evidence type="ECO:0000313" key="3">
    <source>
        <dbReference type="EMBL" id="SCX77697.1"/>
    </source>
</evidence>
<dbReference type="OrthoDB" id="9760688at2"/>
<dbReference type="InterPro" id="IPR002201">
    <property type="entry name" value="Glyco_trans_9"/>
</dbReference>
<dbReference type="InterPro" id="IPR051199">
    <property type="entry name" value="LPS_LOS_Heptosyltrfase"/>
</dbReference>